<dbReference type="GO" id="GO:0006233">
    <property type="term" value="P:dTDP biosynthetic process"/>
    <property type="evidence" value="ECO:0007669"/>
    <property type="project" value="InterPro"/>
</dbReference>
<dbReference type="GO" id="GO:0006227">
    <property type="term" value="P:dUDP biosynthetic process"/>
    <property type="evidence" value="ECO:0007669"/>
    <property type="project" value="TreeGrafter"/>
</dbReference>
<dbReference type="KEGG" id="pluf:LFWB_0400"/>
<dbReference type="KEGG" id="pluf:LFWB_7230"/>
<dbReference type="EMBL" id="CP054393">
    <property type="protein sequence ID" value="QTX02902.1"/>
    <property type="molecule type" value="Genomic_DNA"/>
</dbReference>
<dbReference type="GO" id="GO:0004798">
    <property type="term" value="F:dTMP kinase activity"/>
    <property type="evidence" value="ECO:0007669"/>
    <property type="project" value="UniProtKB-UniRule"/>
</dbReference>
<evidence type="ECO:0000313" key="18">
    <source>
        <dbReference type="EMBL" id="QTX03027.1"/>
    </source>
</evidence>
<dbReference type="KEGG" id="pluf:LFWB_5510"/>
<evidence type="ECO:0000256" key="5">
    <source>
        <dbReference type="ARBA" id="ARBA00022727"/>
    </source>
</evidence>
<evidence type="ECO:0000313" key="12">
    <source>
        <dbReference type="EMBL" id="QTX02610.1"/>
    </source>
</evidence>
<dbReference type="GO" id="GO:0005829">
    <property type="term" value="C:cytosol"/>
    <property type="evidence" value="ECO:0007669"/>
    <property type="project" value="TreeGrafter"/>
</dbReference>
<evidence type="ECO:0000256" key="7">
    <source>
        <dbReference type="ARBA" id="ARBA00022777"/>
    </source>
</evidence>
<dbReference type="SUPFAM" id="SSF52540">
    <property type="entry name" value="P-loop containing nucleoside triphosphate hydrolases"/>
    <property type="match status" value="1"/>
</dbReference>
<evidence type="ECO:0000313" key="14">
    <source>
        <dbReference type="EMBL" id="QTX02719.1"/>
    </source>
</evidence>
<protein>
    <recommendedName>
        <fullName evidence="3 10">Thymidylate kinase</fullName>
        <ecNumber evidence="2 10">2.7.4.9</ecNumber>
    </recommendedName>
    <alternativeName>
        <fullName evidence="10">dTMP kinase</fullName>
    </alternativeName>
</protein>
<dbReference type="EMBL" id="CP054393">
    <property type="protein sequence ID" value="QTX03150.1"/>
    <property type="molecule type" value="Genomic_DNA"/>
</dbReference>
<dbReference type="PANTHER" id="PTHR10344">
    <property type="entry name" value="THYMIDYLATE KINASE"/>
    <property type="match status" value="1"/>
</dbReference>
<dbReference type="KEGG" id="pluf:LFWB_1490"/>
<evidence type="ECO:0000256" key="6">
    <source>
        <dbReference type="ARBA" id="ARBA00022741"/>
    </source>
</evidence>
<keyword evidence="23" id="KW-1185">Reference proteome</keyword>
<dbReference type="EMBL" id="CP054393">
    <property type="protein sequence ID" value="QTX02719.1"/>
    <property type="molecule type" value="Genomic_DNA"/>
</dbReference>
<gene>
    <name evidence="10 16" type="primary">tmk</name>
    <name evidence="12" type="ORF">LFWB_0400</name>
    <name evidence="13" type="ORF">LFWB_0660</name>
    <name evidence="14" type="ORF">LFWB_1490</name>
    <name evidence="15" type="ORF">LFWB_3040</name>
    <name evidence="16" type="ORF">LFWB_3320</name>
    <name evidence="17" type="ORF">LFWB_4330</name>
    <name evidence="18" type="ORF">LFWB_4610</name>
    <name evidence="19" type="ORF">LFWB_5060</name>
    <name evidence="20" type="ORF">LFWB_5510</name>
    <name evidence="21" type="ORF">LFWB_5840</name>
    <name evidence="22" type="ORF">LFWB_7230</name>
</gene>
<feature type="binding site" evidence="10">
    <location>
        <begin position="8"/>
        <end position="15"/>
    </location>
    <ligand>
        <name>ATP</name>
        <dbReference type="ChEBI" id="CHEBI:30616"/>
    </ligand>
</feature>
<accession>A0A975ILX7</accession>
<dbReference type="InterPro" id="IPR027417">
    <property type="entry name" value="P-loop_NTPase"/>
</dbReference>
<proteinExistence type="inferred from homology"/>
<dbReference type="KEGG" id="pluf:LFWB_4330"/>
<dbReference type="NCBIfam" id="TIGR00041">
    <property type="entry name" value="DTMP_kinase"/>
    <property type="match status" value="1"/>
</dbReference>
<evidence type="ECO:0000313" key="23">
    <source>
        <dbReference type="Proteomes" id="UP000672038"/>
    </source>
</evidence>
<dbReference type="KEGG" id="pluf:LFWB_5840"/>
<dbReference type="InterPro" id="IPR018094">
    <property type="entry name" value="Thymidylate_kinase"/>
</dbReference>
<dbReference type="EMBL" id="CP054393">
    <property type="protein sequence ID" value="QTX02999.1"/>
    <property type="molecule type" value="Genomic_DNA"/>
</dbReference>
<keyword evidence="8 10" id="KW-0067">ATP-binding</keyword>
<evidence type="ECO:0000313" key="17">
    <source>
        <dbReference type="EMBL" id="QTX02999.1"/>
    </source>
</evidence>
<evidence type="ECO:0000313" key="20">
    <source>
        <dbReference type="EMBL" id="QTX03117.1"/>
    </source>
</evidence>
<dbReference type="CDD" id="cd01672">
    <property type="entry name" value="TMPK"/>
    <property type="match status" value="1"/>
</dbReference>
<evidence type="ECO:0000313" key="15">
    <source>
        <dbReference type="EMBL" id="QTX02874.1"/>
    </source>
</evidence>
<keyword evidence="6 10" id="KW-0547">Nucleotide-binding</keyword>
<dbReference type="EMBL" id="CP054393">
    <property type="protein sequence ID" value="QTX03072.1"/>
    <property type="molecule type" value="Genomic_DNA"/>
</dbReference>
<dbReference type="KEGG" id="pluf:LFWB_3320"/>
<dbReference type="EMBL" id="CP054393">
    <property type="protein sequence ID" value="QTX03276.1"/>
    <property type="molecule type" value="Genomic_DNA"/>
</dbReference>
<dbReference type="KEGG" id="pluf:LFWB_5060"/>
<dbReference type="KEGG" id="pluf:LFWB_4610"/>
<keyword evidence="5 10" id="KW-0545">Nucleotide biosynthesis</keyword>
<feature type="domain" description="Thymidylate kinase-like" evidence="11">
    <location>
        <begin position="6"/>
        <end position="190"/>
    </location>
</feature>
<dbReference type="Proteomes" id="UP000672038">
    <property type="component" value="Chromosome"/>
</dbReference>
<evidence type="ECO:0000256" key="3">
    <source>
        <dbReference type="ARBA" id="ARBA00017144"/>
    </source>
</evidence>
<evidence type="ECO:0000313" key="19">
    <source>
        <dbReference type="EMBL" id="QTX03072.1"/>
    </source>
</evidence>
<evidence type="ECO:0000256" key="1">
    <source>
        <dbReference type="ARBA" id="ARBA00009776"/>
    </source>
</evidence>
<dbReference type="GO" id="GO:0005524">
    <property type="term" value="F:ATP binding"/>
    <property type="evidence" value="ECO:0007669"/>
    <property type="project" value="UniProtKB-UniRule"/>
</dbReference>
<dbReference type="Pfam" id="PF02223">
    <property type="entry name" value="Thymidylate_kin"/>
    <property type="match status" value="1"/>
</dbReference>
<reference evidence="16" key="1">
    <citation type="submission" date="2020-06" db="EMBL/GenBank/DDBJ databases">
        <title>Complete genome sequence of Candidatus Phytoplasma luffae NCHU2019.</title>
        <authorList>
            <person name="Cho S.-T."/>
            <person name="Tan C.-M."/>
            <person name="Li J.-R."/>
            <person name="Chien Y.-Y."/>
            <person name="Chiu Y.-C."/>
            <person name="Yang J.-Y."/>
            <person name="Kuo C.-H."/>
        </authorList>
    </citation>
    <scope>NUCLEOTIDE SEQUENCE</scope>
    <source>
        <strain evidence="16">NCHU2019</strain>
    </source>
</reference>
<dbReference type="KEGG" id="pluf:LFWB_0660"/>
<dbReference type="EMBL" id="CP054393">
    <property type="protein sequence ID" value="QTX03027.1"/>
    <property type="molecule type" value="Genomic_DNA"/>
</dbReference>
<dbReference type="EMBL" id="CP054393">
    <property type="protein sequence ID" value="QTX02874.1"/>
    <property type="molecule type" value="Genomic_DNA"/>
</dbReference>
<organism evidence="16 23">
    <name type="scientific">Loofah witches'-broom phytoplasma</name>
    <dbReference type="NCBI Taxonomy" id="35773"/>
    <lineage>
        <taxon>Bacteria</taxon>
        <taxon>Bacillati</taxon>
        <taxon>Mycoplasmatota</taxon>
        <taxon>Mollicutes</taxon>
        <taxon>Acholeplasmatales</taxon>
        <taxon>Acholeplasmataceae</taxon>
        <taxon>Candidatus Phytoplasma</taxon>
        <taxon>16SrVIII (Loofah witches'-broom group)</taxon>
    </lineage>
</organism>
<dbReference type="InterPro" id="IPR039430">
    <property type="entry name" value="Thymidylate_kin-like_dom"/>
</dbReference>
<dbReference type="KEGG" id="pluf:LFWB_3040"/>
<dbReference type="PANTHER" id="PTHR10344:SF4">
    <property type="entry name" value="UMP-CMP KINASE 2, MITOCHONDRIAL"/>
    <property type="match status" value="1"/>
</dbReference>
<dbReference type="EMBL" id="CP054393">
    <property type="protein sequence ID" value="QTX03117.1"/>
    <property type="molecule type" value="Genomic_DNA"/>
</dbReference>
<name>A0A975ILX7_LOWBP</name>
<evidence type="ECO:0000256" key="9">
    <source>
        <dbReference type="ARBA" id="ARBA00048743"/>
    </source>
</evidence>
<dbReference type="AlphaFoldDB" id="A0A975ILX7"/>
<evidence type="ECO:0000313" key="22">
    <source>
        <dbReference type="EMBL" id="QTX03276.1"/>
    </source>
</evidence>
<comment type="function">
    <text evidence="10">Phosphorylation of dTMP to form dTDP in both de novo and salvage pathways of dTTP synthesis.</text>
</comment>
<evidence type="ECO:0000256" key="2">
    <source>
        <dbReference type="ARBA" id="ARBA00012980"/>
    </source>
</evidence>
<evidence type="ECO:0000313" key="16">
    <source>
        <dbReference type="EMBL" id="QTX02902.1"/>
    </source>
</evidence>
<evidence type="ECO:0000256" key="10">
    <source>
        <dbReference type="HAMAP-Rule" id="MF_00165"/>
    </source>
</evidence>
<dbReference type="HAMAP" id="MF_00165">
    <property type="entry name" value="Thymidylate_kinase"/>
    <property type="match status" value="1"/>
</dbReference>
<sequence>MKLIVFEGLDGSGKTTLIQELQQKLKKQKINNKIYQGLGSSSIGTEIRNLFLNYNQVDYITRFYLSITNMAQIQKELIYPHLKQNQLIILDRWLPSTYAYQLFPYLKQTKSCFDLKEIFDITHKKLFIKPHLLIYLDINPLIGKERKQTQKNHQLDIIEQKSLTYHQTVHKGYYHYLTHYQNNKQLILNGIDSLQSNVTKIMKLIRDIK</sequence>
<evidence type="ECO:0000313" key="21">
    <source>
        <dbReference type="EMBL" id="QTX03150.1"/>
    </source>
</evidence>
<keyword evidence="4 10" id="KW-0808">Transferase</keyword>
<dbReference type="EMBL" id="CP054393">
    <property type="protein sequence ID" value="QTX02610.1"/>
    <property type="molecule type" value="Genomic_DNA"/>
</dbReference>
<comment type="similarity">
    <text evidence="1 10">Belongs to the thymidylate kinase family.</text>
</comment>
<evidence type="ECO:0000259" key="11">
    <source>
        <dbReference type="Pfam" id="PF02223"/>
    </source>
</evidence>
<dbReference type="EMBL" id="CP054393">
    <property type="protein sequence ID" value="QTX02636.1"/>
    <property type="molecule type" value="Genomic_DNA"/>
</dbReference>
<dbReference type="EC" id="2.7.4.9" evidence="2 10"/>
<evidence type="ECO:0000313" key="13">
    <source>
        <dbReference type="EMBL" id="QTX02636.1"/>
    </source>
</evidence>
<keyword evidence="7 10" id="KW-0418">Kinase</keyword>
<dbReference type="Gene3D" id="3.40.50.300">
    <property type="entry name" value="P-loop containing nucleotide triphosphate hydrolases"/>
    <property type="match status" value="1"/>
</dbReference>
<comment type="catalytic activity">
    <reaction evidence="9 10">
        <text>dTMP + ATP = dTDP + ADP</text>
        <dbReference type="Rhea" id="RHEA:13517"/>
        <dbReference type="ChEBI" id="CHEBI:30616"/>
        <dbReference type="ChEBI" id="CHEBI:58369"/>
        <dbReference type="ChEBI" id="CHEBI:63528"/>
        <dbReference type="ChEBI" id="CHEBI:456216"/>
        <dbReference type="EC" id="2.7.4.9"/>
    </reaction>
</comment>
<evidence type="ECO:0000256" key="4">
    <source>
        <dbReference type="ARBA" id="ARBA00022679"/>
    </source>
</evidence>
<evidence type="ECO:0000256" key="8">
    <source>
        <dbReference type="ARBA" id="ARBA00022840"/>
    </source>
</evidence>
<dbReference type="GO" id="GO:0006235">
    <property type="term" value="P:dTTP biosynthetic process"/>
    <property type="evidence" value="ECO:0007669"/>
    <property type="project" value="UniProtKB-UniRule"/>
</dbReference>